<evidence type="ECO:0000256" key="3">
    <source>
        <dbReference type="ARBA" id="ARBA00022771"/>
    </source>
</evidence>
<dbReference type="Gene3D" id="3.30.70.330">
    <property type="match status" value="1"/>
</dbReference>
<dbReference type="AlphaFoldDB" id="A0A1W5DDU6"/>
<dbReference type="InterPro" id="IPR009145">
    <property type="entry name" value="U2AF_small"/>
</dbReference>
<evidence type="ECO:0000259" key="9">
    <source>
        <dbReference type="PROSITE" id="PS50103"/>
    </source>
</evidence>
<dbReference type="InterPro" id="IPR012677">
    <property type="entry name" value="Nucleotide-bd_a/b_plait_sf"/>
</dbReference>
<keyword evidence="1 6" id="KW-0479">Metal-binding</keyword>
<keyword evidence="11" id="KW-1185">Reference proteome</keyword>
<evidence type="ECO:0000259" key="8">
    <source>
        <dbReference type="PROSITE" id="PS50102"/>
    </source>
</evidence>
<reference evidence="11" key="1">
    <citation type="submission" date="2017-03" db="EMBL/GenBank/DDBJ databases">
        <authorList>
            <person name="Sharma R."/>
            <person name="Thines M."/>
        </authorList>
    </citation>
    <scope>NUCLEOTIDE SEQUENCE [LARGE SCALE GENOMIC DNA]</scope>
</reference>
<name>A0A1W5DDU6_9LECA</name>
<evidence type="ECO:0000256" key="2">
    <source>
        <dbReference type="ARBA" id="ARBA00022737"/>
    </source>
</evidence>
<dbReference type="EMBL" id="FWEW01003804">
    <property type="protein sequence ID" value="SLM41175.1"/>
    <property type="molecule type" value="Genomic_DNA"/>
</dbReference>
<dbReference type="InterPro" id="IPR000571">
    <property type="entry name" value="Znf_CCCH"/>
</dbReference>
<dbReference type="PANTHER" id="PTHR12620">
    <property type="entry name" value="U2 SNRNP AUXILIARY FACTOR, SMALL SUBUNIT"/>
    <property type="match status" value="1"/>
</dbReference>
<evidence type="ECO:0000256" key="7">
    <source>
        <dbReference type="SAM" id="MobiDB-lite"/>
    </source>
</evidence>
<dbReference type="PROSITE" id="PS50103">
    <property type="entry name" value="ZF_C3H1"/>
    <property type="match status" value="1"/>
</dbReference>
<dbReference type="FunFam" id="3.30.70.330:FF:000066">
    <property type="entry name" value="Splicing factor u2af 23 kDa subunit"/>
    <property type="match status" value="1"/>
</dbReference>
<dbReference type="Pfam" id="PF00642">
    <property type="entry name" value="zf-CCCH"/>
    <property type="match status" value="1"/>
</dbReference>
<accession>A0A1W5DDU6</accession>
<dbReference type="GO" id="GO:0003723">
    <property type="term" value="F:RNA binding"/>
    <property type="evidence" value="ECO:0007669"/>
    <property type="project" value="UniProtKB-UniRule"/>
</dbReference>
<dbReference type="InterPro" id="IPR000504">
    <property type="entry name" value="RRM_dom"/>
</dbReference>
<feature type="region of interest" description="Disordered" evidence="7">
    <location>
        <begin position="638"/>
        <end position="661"/>
    </location>
</feature>
<dbReference type="SMART" id="SM00356">
    <property type="entry name" value="ZnF_C3H1"/>
    <property type="match status" value="2"/>
</dbReference>
<feature type="domain" description="RRM" evidence="8">
    <location>
        <begin position="496"/>
        <end position="592"/>
    </location>
</feature>
<dbReference type="CDD" id="cd12538">
    <property type="entry name" value="RRM_U2AF35"/>
    <property type="match status" value="1"/>
</dbReference>
<dbReference type="GO" id="GO:0000398">
    <property type="term" value="P:mRNA splicing, via spliceosome"/>
    <property type="evidence" value="ECO:0007669"/>
    <property type="project" value="InterPro"/>
</dbReference>
<evidence type="ECO:0000313" key="10">
    <source>
        <dbReference type="EMBL" id="SLM41175.1"/>
    </source>
</evidence>
<dbReference type="SUPFAM" id="SSF54928">
    <property type="entry name" value="RNA-binding domain, RBD"/>
    <property type="match status" value="1"/>
</dbReference>
<evidence type="ECO:0000256" key="6">
    <source>
        <dbReference type="PROSITE-ProRule" id="PRU00723"/>
    </source>
</evidence>
<evidence type="ECO:0000256" key="4">
    <source>
        <dbReference type="ARBA" id="ARBA00022833"/>
    </source>
</evidence>
<dbReference type="InterPro" id="IPR035979">
    <property type="entry name" value="RBD_domain_sf"/>
</dbReference>
<dbReference type="GO" id="GO:0008270">
    <property type="term" value="F:zinc ion binding"/>
    <property type="evidence" value="ECO:0007669"/>
    <property type="project" value="UniProtKB-KW"/>
</dbReference>
<proteinExistence type="predicted"/>
<evidence type="ECO:0000256" key="5">
    <source>
        <dbReference type="PROSITE-ProRule" id="PRU00176"/>
    </source>
</evidence>
<feature type="domain" description="C3H1-type" evidence="9">
    <location>
        <begin position="464"/>
        <end position="492"/>
    </location>
</feature>
<feature type="zinc finger region" description="C3H1-type" evidence="6">
    <location>
        <begin position="464"/>
        <end position="492"/>
    </location>
</feature>
<dbReference type="PRINTS" id="PR01848">
    <property type="entry name" value="U2AUXFACTOR"/>
</dbReference>
<keyword evidence="5" id="KW-0694">RNA-binding</keyword>
<protein>
    <submittedName>
        <fullName evidence="10">Splicing factor u2af 35 kDa subunit</fullName>
    </submittedName>
</protein>
<keyword evidence="2" id="KW-0677">Repeat</keyword>
<evidence type="ECO:0000313" key="11">
    <source>
        <dbReference type="Proteomes" id="UP000192927"/>
    </source>
</evidence>
<dbReference type="GO" id="GO:0089701">
    <property type="term" value="C:U2AF complex"/>
    <property type="evidence" value="ECO:0007669"/>
    <property type="project" value="InterPro"/>
</dbReference>
<dbReference type="Proteomes" id="UP000192927">
    <property type="component" value="Unassembled WGS sequence"/>
</dbReference>
<keyword evidence="4 6" id="KW-0862">Zinc</keyword>
<organism evidence="10 11">
    <name type="scientific">Lasallia pustulata</name>
    <dbReference type="NCBI Taxonomy" id="136370"/>
    <lineage>
        <taxon>Eukaryota</taxon>
        <taxon>Fungi</taxon>
        <taxon>Dikarya</taxon>
        <taxon>Ascomycota</taxon>
        <taxon>Pezizomycotina</taxon>
        <taxon>Lecanoromycetes</taxon>
        <taxon>OSLEUM clade</taxon>
        <taxon>Umbilicariomycetidae</taxon>
        <taxon>Umbilicariales</taxon>
        <taxon>Umbilicariaceae</taxon>
        <taxon>Lasallia</taxon>
    </lineage>
</organism>
<keyword evidence="3 6" id="KW-0863">Zinc-finger</keyword>
<dbReference type="PROSITE" id="PS50102">
    <property type="entry name" value="RRM"/>
    <property type="match status" value="1"/>
</dbReference>
<sequence length="661" mass="75034">MERPTTNYPTEGVIKAPATYPPVLESVEILGYVTDRNGIGYSRDIGRSSTFAGRCYYVFGDTFCKDKDGDFVGLQSNTAAIVKSPAEPLNSEYLSIQKDGLVDALIPLIGEEHRFYKDPRFWKDPEWRVTLWPFGGIVETSPGLGWIWYEKGMEHLNDGNMPRGVGVARVHVDLASGKLHALRTETLLFGVDEPRVGGFSSVLHEEHIYLWGHHGKDVVLARVPKDSPWQRDKYSFWDGEGYVPWWQAAVPVVKDVQHGAIIKSSLFGKDRPWVFIGCTKWLDSMVMIGAAASLEGPWELIPLFKATGIDYPQLKMYCMYPHQWAFAEEDGELMVTWSEEWPGNVVAAKLKFQQGDNPTYWKRVSINEAPHKTRYDLMKKHAAAIAAYSGVNISPEGRWIAPGFAPPEGVMPLHLRIEGSDLESVIEGETLVKAQMDRDLQISIPPQIQIAQMAQYLASIFGTEQDKVNCSFYYKIGACRHGDRCSRKHVKPSYSQTILLPNLYQNPAYDPKTKMNASQLQNHFDAFYEDFWCEMCKYGEIEEVVVCDNNNDHLIGNVYARFKYEDSAQTACDALNSRWYAARPIYCELSPVTDFREACCRLNSGEGCVRGGFCNFIHRKEPSPELDRELELGTKKWLRARGHDEKSMSRSPSPEPTRKRY</sequence>
<evidence type="ECO:0000256" key="1">
    <source>
        <dbReference type="ARBA" id="ARBA00022723"/>
    </source>
</evidence>